<comment type="caution">
    <text evidence="1">The sequence shown here is derived from an EMBL/GenBank/DDBJ whole genome shotgun (WGS) entry which is preliminary data.</text>
</comment>
<evidence type="ECO:0000313" key="1">
    <source>
        <dbReference type="EMBL" id="CAK0908675.1"/>
    </source>
</evidence>
<sequence>MSSLRSQLDMVSLFSPSLIFQLLDASASDRCTSSHLECHPVFSIIHYSVFKWTLIDRGRQTSPQLFLGHVFGLYVGTGNYPSTLNLRMVSSNLVCIQTLLA</sequence>
<organism evidence="1 2">
    <name type="scientific">Prorocentrum cordatum</name>
    <dbReference type="NCBI Taxonomy" id="2364126"/>
    <lineage>
        <taxon>Eukaryota</taxon>
        <taxon>Sar</taxon>
        <taxon>Alveolata</taxon>
        <taxon>Dinophyceae</taxon>
        <taxon>Prorocentrales</taxon>
        <taxon>Prorocentraceae</taxon>
        <taxon>Prorocentrum</taxon>
    </lineage>
</organism>
<accession>A0ABN9Y7Q8</accession>
<protein>
    <submittedName>
        <fullName evidence="1">Uncharacterized protein</fullName>
    </submittedName>
</protein>
<dbReference type="Proteomes" id="UP001189429">
    <property type="component" value="Unassembled WGS sequence"/>
</dbReference>
<reference evidence="1" key="1">
    <citation type="submission" date="2023-10" db="EMBL/GenBank/DDBJ databases">
        <authorList>
            <person name="Chen Y."/>
            <person name="Shah S."/>
            <person name="Dougan E. K."/>
            <person name="Thang M."/>
            <person name="Chan C."/>
        </authorList>
    </citation>
    <scope>NUCLEOTIDE SEQUENCE [LARGE SCALE GENOMIC DNA]</scope>
</reference>
<gene>
    <name evidence="1" type="ORF">PCOR1329_LOCUS83286</name>
</gene>
<keyword evidence="2" id="KW-1185">Reference proteome</keyword>
<proteinExistence type="predicted"/>
<name>A0ABN9Y7Q8_9DINO</name>
<evidence type="ECO:0000313" key="2">
    <source>
        <dbReference type="Proteomes" id="UP001189429"/>
    </source>
</evidence>
<dbReference type="EMBL" id="CAUYUJ010022059">
    <property type="protein sequence ID" value="CAK0908675.1"/>
    <property type="molecule type" value="Genomic_DNA"/>
</dbReference>